<evidence type="ECO:0000313" key="10">
    <source>
        <dbReference type="Proteomes" id="UP001151760"/>
    </source>
</evidence>
<keyword evidence="6" id="KW-0695">RNA-directed DNA polymerase</keyword>
<comment type="caution">
    <text evidence="9">The sequence shown here is derived from an EMBL/GenBank/DDBJ whole genome shotgun (WGS) entry which is preliminary data.</text>
</comment>
<dbReference type="InterPro" id="IPR043502">
    <property type="entry name" value="DNA/RNA_pol_sf"/>
</dbReference>
<accession>A0ABQ5GDP4</accession>
<evidence type="ECO:0000259" key="8">
    <source>
        <dbReference type="PROSITE" id="PS50878"/>
    </source>
</evidence>
<name>A0ABQ5GDP4_9ASTR</name>
<organism evidence="9 10">
    <name type="scientific">Tanacetum coccineum</name>
    <dbReference type="NCBI Taxonomy" id="301880"/>
    <lineage>
        <taxon>Eukaryota</taxon>
        <taxon>Viridiplantae</taxon>
        <taxon>Streptophyta</taxon>
        <taxon>Embryophyta</taxon>
        <taxon>Tracheophyta</taxon>
        <taxon>Spermatophyta</taxon>
        <taxon>Magnoliopsida</taxon>
        <taxon>eudicotyledons</taxon>
        <taxon>Gunneridae</taxon>
        <taxon>Pentapetalae</taxon>
        <taxon>asterids</taxon>
        <taxon>campanulids</taxon>
        <taxon>Asterales</taxon>
        <taxon>Asteraceae</taxon>
        <taxon>Asteroideae</taxon>
        <taxon>Anthemideae</taxon>
        <taxon>Anthemidinae</taxon>
        <taxon>Tanacetum</taxon>
    </lineage>
</organism>
<feature type="compositionally biased region" description="Basic and acidic residues" evidence="7">
    <location>
        <begin position="88"/>
        <end position="97"/>
    </location>
</feature>
<protein>
    <submittedName>
        <fullName evidence="9">Transposon ty3-I gag-pol polyprotein</fullName>
    </submittedName>
</protein>
<evidence type="ECO:0000256" key="2">
    <source>
        <dbReference type="ARBA" id="ARBA00022695"/>
    </source>
</evidence>
<keyword evidence="4" id="KW-0255">Endonuclease</keyword>
<evidence type="ECO:0000256" key="3">
    <source>
        <dbReference type="ARBA" id="ARBA00022722"/>
    </source>
</evidence>
<dbReference type="InterPro" id="IPR041373">
    <property type="entry name" value="RT_RNaseH"/>
</dbReference>
<dbReference type="Proteomes" id="UP001151760">
    <property type="component" value="Unassembled WGS sequence"/>
</dbReference>
<keyword evidence="1" id="KW-0808">Transferase</keyword>
<feature type="compositionally biased region" description="Polar residues" evidence="7">
    <location>
        <begin position="254"/>
        <end position="267"/>
    </location>
</feature>
<evidence type="ECO:0000256" key="4">
    <source>
        <dbReference type="ARBA" id="ARBA00022759"/>
    </source>
</evidence>
<reference evidence="9" key="1">
    <citation type="journal article" date="2022" name="Int. J. Mol. Sci.">
        <title>Draft Genome of Tanacetum Coccineum: Genomic Comparison of Closely Related Tanacetum-Family Plants.</title>
        <authorList>
            <person name="Yamashiro T."/>
            <person name="Shiraishi A."/>
            <person name="Nakayama K."/>
            <person name="Satake H."/>
        </authorList>
    </citation>
    <scope>NUCLEOTIDE SEQUENCE</scope>
</reference>
<sequence length="960" mass="110819">MDNEGLGRTEMEMKPVILSSSRLNNGSHGWRQFVKVYFCQVDLENSSESRVIVPSLEMILSINKEPVRRSPEAGAQGPPSDGRGGNHPNREGYERGIHRSRTNFEGFFDNHGRNQPPKQVWRHDDMMSSDEDAGKETMDVYNRRYKEKAIDLGLYDWLYEVDKFFDIMEVPEEEQVKVVAYKLRGGAGAWWQCEQDNRRAQANYTWYISRLNSSIQERLSLTPIWFVDQAENMAMKAERMASKTGVGFRCSNMESSSNYGSRPNPIQSTIPSTTTTTSSSKASGSGMDKNKESQPVNSNPYARPTVGIARLISDDVFQEEDELEYAEPLDGEAEQVTYVVQRTLCSPKVSDSSQGNKIFQTKCLVKEKICSVMIDEGSCKNLVSKALVKAFKLPTEPHHSPCQIGWIKKVPALKVVEIFEDVMENAIPAVIKPSLAEFGKIVTDDTSDALPPLRNIQHQIDLIPGSSLPNLTHYRMTLLTPKKDGSWRMCIDSRAINKIAVRYHFPIPRLDDLLDQIAGASLFSKIDLRSGYHQIRIKPSDEWKTAFKTKDGLYEWLGMPFGLSNAPSTFMRLMTQFLRPFMGKFVVVYFDDILIYSQTKEEHLGHLRKVMKALADNDLFVNLKKCTFLTNKLLFLGYIMSSDGIHVDETKVYAVRDWPSPKTLSEVRSFHGLATFYRRFWSTYEQELYVVVQAMKKWEHYLIQREFVVYSDHQYLKYFQTQRHLNKIHARWASFLEKFNYVIKHKSGANNKVVDALSRKTTLLVTISNEVMGFDSIKELYASDEDFGNIWMELETKQHRGFQRWRILFPVRRLRMRHILRDFSKARGRFSDLPGKKNVQANRMVEEVQATHEVVRANITEANAKCKITADKHRRKKLFQVEDEVMVFLRKERFPVETYSMLQPKKYGPYKILQKSTRREVRMRAALRRSEVPLKEAGNVEDMSKRLKPRKRGMGRGVLE</sequence>
<feature type="region of interest" description="Disordered" evidence="7">
    <location>
        <begin position="67"/>
        <end position="124"/>
    </location>
</feature>
<dbReference type="CDD" id="cd09274">
    <property type="entry name" value="RNase_HI_RT_Ty3"/>
    <property type="match status" value="1"/>
</dbReference>
<dbReference type="PANTHER" id="PTHR37984">
    <property type="entry name" value="PROTEIN CBG26694"/>
    <property type="match status" value="1"/>
</dbReference>
<dbReference type="PANTHER" id="PTHR37984:SF5">
    <property type="entry name" value="PROTEIN NYNRIN-LIKE"/>
    <property type="match status" value="1"/>
</dbReference>
<dbReference type="EMBL" id="BQNB010018369">
    <property type="protein sequence ID" value="GJT73641.1"/>
    <property type="molecule type" value="Genomic_DNA"/>
</dbReference>
<dbReference type="PROSITE" id="PS50878">
    <property type="entry name" value="RT_POL"/>
    <property type="match status" value="1"/>
</dbReference>
<keyword evidence="3" id="KW-0540">Nuclease</keyword>
<feature type="region of interest" description="Disordered" evidence="7">
    <location>
        <begin position="254"/>
        <end position="302"/>
    </location>
</feature>
<gene>
    <name evidence="9" type="ORF">Tco_1032927</name>
</gene>
<feature type="region of interest" description="Disordered" evidence="7">
    <location>
        <begin position="937"/>
        <end position="960"/>
    </location>
</feature>
<evidence type="ECO:0000313" key="9">
    <source>
        <dbReference type="EMBL" id="GJT73641.1"/>
    </source>
</evidence>
<dbReference type="CDD" id="cd01647">
    <property type="entry name" value="RT_LTR"/>
    <property type="match status" value="1"/>
</dbReference>
<keyword evidence="5" id="KW-0378">Hydrolase</keyword>
<keyword evidence="2" id="KW-0548">Nucleotidyltransferase</keyword>
<dbReference type="Pfam" id="PF17917">
    <property type="entry name" value="RT_RNaseH"/>
    <property type="match status" value="1"/>
</dbReference>
<dbReference type="Gene3D" id="3.30.70.270">
    <property type="match status" value="2"/>
</dbReference>
<proteinExistence type="predicted"/>
<reference evidence="9" key="2">
    <citation type="submission" date="2022-01" db="EMBL/GenBank/DDBJ databases">
        <authorList>
            <person name="Yamashiro T."/>
            <person name="Shiraishi A."/>
            <person name="Satake H."/>
            <person name="Nakayama K."/>
        </authorList>
    </citation>
    <scope>NUCLEOTIDE SEQUENCE</scope>
</reference>
<dbReference type="Pfam" id="PF00078">
    <property type="entry name" value="RVT_1"/>
    <property type="match status" value="1"/>
</dbReference>
<evidence type="ECO:0000256" key="1">
    <source>
        <dbReference type="ARBA" id="ARBA00022679"/>
    </source>
</evidence>
<evidence type="ECO:0000256" key="6">
    <source>
        <dbReference type="ARBA" id="ARBA00022918"/>
    </source>
</evidence>
<keyword evidence="10" id="KW-1185">Reference proteome</keyword>
<dbReference type="SUPFAM" id="SSF56672">
    <property type="entry name" value="DNA/RNA polymerases"/>
    <property type="match status" value="1"/>
</dbReference>
<dbReference type="InterPro" id="IPR000477">
    <property type="entry name" value="RT_dom"/>
</dbReference>
<feature type="domain" description="Reverse transcriptase" evidence="8">
    <location>
        <begin position="460"/>
        <end position="640"/>
    </location>
</feature>
<evidence type="ECO:0000256" key="5">
    <source>
        <dbReference type="ARBA" id="ARBA00022801"/>
    </source>
</evidence>
<evidence type="ECO:0000256" key="7">
    <source>
        <dbReference type="SAM" id="MobiDB-lite"/>
    </source>
</evidence>
<feature type="compositionally biased region" description="Low complexity" evidence="7">
    <location>
        <begin position="268"/>
        <end position="285"/>
    </location>
</feature>
<dbReference type="Gene3D" id="3.10.10.10">
    <property type="entry name" value="HIV Type 1 Reverse Transcriptase, subunit A, domain 1"/>
    <property type="match status" value="1"/>
</dbReference>
<dbReference type="InterPro" id="IPR043128">
    <property type="entry name" value="Rev_trsase/Diguanyl_cyclase"/>
</dbReference>
<dbReference type="InterPro" id="IPR050951">
    <property type="entry name" value="Retrovirus_Pol_polyprotein"/>
</dbReference>